<keyword evidence="7" id="KW-1185">Reference proteome</keyword>
<dbReference type="Pfam" id="PF00497">
    <property type="entry name" value="SBP_bac_3"/>
    <property type="match status" value="1"/>
</dbReference>
<evidence type="ECO:0000259" key="5">
    <source>
        <dbReference type="SMART" id="SM00062"/>
    </source>
</evidence>
<dbReference type="PANTHER" id="PTHR30085:SF6">
    <property type="entry name" value="ABC TRANSPORTER GLUTAMINE-BINDING PROTEIN GLNH"/>
    <property type="match status" value="1"/>
</dbReference>
<evidence type="ECO:0000256" key="3">
    <source>
        <dbReference type="ARBA" id="ARBA00022729"/>
    </source>
</evidence>
<dbReference type="SUPFAM" id="SSF53850">
    <property type="entry name" value="Periplasmic binding protein-like II"/>
    <property type="match status" value="1"/>
</dbReference>
<feature type="domain" description="Solute-binding protein family 3/N-terminal" evidence="5">
    <location>
        <begin position="41"/>
        <end position="262"/>
    </location>
</feature>
<reference evidence="6 7" key="1">
    <citation type="submission" date="2018-11" db="EMBL/GenBank/DDBJ databases">
        <title>Genomic Encyclopedia of Type Strains, Phase IV (KMG-IV): sequencing the most valuable type-strain genomes for metagenomic binning, comparative biology and taxonomic classification.</title>
        <authorList>
            <person name="Goeker M."/>
        </authorList>
    </citation>
    <scope>NUCLEOTIDE SEQUENCE [LARGE SCALE GENOMIC DNA]</scope>
    <source>
        <strain evidence="6 7">DSM 5900</strain>
    </source>
</reference>
<dbReference type="GO" id="GO:0005576">
    <property type="term" value="C:extracellular region"/>
    <property type="evidence" value="ECO:0007669"/>
    <property type="project" value="TreeGrafter"/>
</dbReference>
<evidence type="ECO:0000256" key="4">
    <source>
        <dbReference type="SAM" id="SignalP"/>
    </source>
</evidence>
<evidence type="ECO:0000313" key="6">
    <source>
        <dbReference type="EMBL" id="ROP83701.1"/>
    </source>
</evidence>
<gene>
    <name evidence="6" type="ORF">EDC65_4350</name>
</gene>
<dbReference type="PANTHER" id="PTHR30085">
    <property type="entry name" value="AMINO ACID ABC TRANSPORTER PERMEASE"/>
    <property type="match status" value="1"/>
</dbReference>
<evidence type="ECO:0000256" key="2">
    <source>
        <dbReference type="ARBA" id="ARBA00022448"/>
    </source>
</evidence>
<proteinExistence type="inferred from homology"/>
<dbReference type="RefSeq" id="WP_170216637.1">
    <property type="nucleotide sequence ID" value="NZ_AP019700.1"/>
</dbReference>
<dbReference type="Proteomes" id="UP000278222">
    <property type="component" value="Unassembled WGS sequence"/>
</dbReference>
<dbReference type="InterPro" id="IPR001638">
    <property type="entry name" value="Solute-binding_3/MltF_N"/>
</dbReference>
<sequence length="281" mass="30296">MMVANILLRACAASLFAVSMAGGAFAQAMPPVPEAIQKLGLLRAGVKCDYPPDGFIDPSGKPVGVEVSLSRQVAAYAFGSPDKTELTCVTTANRIPTLVSGKVDLVIATIGVTEERAKVVDFSDNYAWGGSDVLVMKDSPLKGLDDLKGKTVIAIKGAWQVGWFEKNLPEVNLLKLDSVSDGLQALLQGRGVGYAHDLAVIQGLAQKNPRVRRLDELYQLGFRGAAVRKGETEWLAYVNASIKRAKAEGLIEQWIKQYDQPDLVPITTSSWDLSKVPTKAR</sequence>
<dbReference type="AlphaFoldDB" id="A0A3N1KSZ0"/>
<dbReference type="Gene3D" id="3.40.190.10">
    <property type="entry name" value="Periplasmic binding protein-like II"/>
    <property type="match status" value="2"/>
</dbReference>
<dbReference type="EMBL" id="RJKX01000016">
    <property type="protein sequence ID" value="ROP83701.1"/>
    <property type="molecule type" value="Genomic_DNA"/>
</dbReference>
<feature type="signal peptide" evidence="4">
    <location>
        <begin position="1"/>
        <end position="26"/>
    </location>
</feature>
<protein>
    <submittedName>
        <fullName evidence="6">Amino acid ABC transporter substrate-binding protein (PAAT family)</fullName>
    </submittedName>
</protein>
<name>A0A3N1KSZ0_9PROT</name>
<accession>A0A3N1KSZ0</accession>
<keyword evidence="2" id="KW-0813">Transport</keyword>
<dbReference type="GO" id="GO:0006865">
    <property type="term" value="P:amino acid transport"/>
    <property type="evidence" value="ECO:0007669"/>
    <property type="project" value="TreeGrafter"/>
</dbReference>
<evidence type="ECO:0000256" key="1">
    <source>
        <dbReference type="ARBA" id="ARBA00010333"/>
    </source>
</evidence>
<organism evidence="6 7">
    <name type="scientific">Stella humosa</name>
    <dbReference type="NCBI Taxonomy" id="94"/>
    <lineage>
        <taxon>Bacteria</taxon>
        <taxon>Pseudomonadati</taxon>
        <taxon>Pseudomonadota</taxon>
        <taxon>Alphaproteobacteria</taxon>
        <taxon>Rhodospirillales</taxon>
        <taxon>Stellaceae</taxon>
        <taxon>Stella</taxon>
    </lineage>
</organism>
<dbReference type="InterPro" id="IPR051455">
    <property type="entry name" value="Bact_solute-bind_prot3"/>
</dbReference>
<comment type="similarity">
    <text evidence="1">Belongs to the bacterial solute-binding protein 3 family.</text>
</comment>
<comment type="caution">
    <text evidence="6">The sequence shown here is derived from an EMBL/GenBank/DDBJ whole genome shotgun (WGS) entry which is preliminary data.</text>
</comment>
<feature type="chain" id="PRO_5018191047" evidence="4">
    <location>
        <begin position="27"/>
        <end position="281"/>
    </location>
</feature>
<dbReference type="GO" id="GO:0030288">
    <property type="term" value="C:outer membrane-bounded periplasmic space"/>
    <property type="evidence" value="ECO:0007669"/>
    <property type="project" value="TreeGrafter"/>
</dbReference>
<evidence type="ECO:0000313" key="7">
    <source>
        <dbReference type="Proteomes" id="UP000278222"/>
    </source>
</evidence>
<dbReference type="SMART" id="SM00062">
    <property type="entry name" value="PBPb"/>
    <property type="match status" value="1"/>
</dbReference>
<keyword evidence="3 4" id="KW-0732">Signal</keyword>